<dbReference type="EMBL" id="JBJUIK010000015">
    <property type="protein sequence ID" value="KAL3503098.1"/>
    <property type="molecule type" value="Genomic_DNA"/>
</dbReference>
<evidence type="ECO:0000313" key="1">
    <source>
        <dbReference type="EMBL" id="KAL3503098.1"/>
    </source>
</evidence>
<name>A0ABD2Y6H7_9GENT</name>
<gene>
    <name evidence="1" type="ORF">ACH5RR_037547</name>
</gene>
<comment type="caution">
    <text evidence="1">The sequence shown here is derived from an EMBL/GenBank/DDBJ whole genome shotgun (WGS) entry which is preliminary data.</text>
</comment>
<evidence type="ECO:0000313" key="2">
    <source>
        <dbReference type="Proteomes" id="UP001630127"/>
    </source>
</evidence>
<dbReference type="AlphaFoldDB" id="A0ABD2Y6H7"/>
<reference evidence="1 2" key="1">
    <citation type="submission" date="2024-11" db="EMBL/GenBank/DDBJ databases">
        <title>A near-complete genome assembly of Cinchona calisaya.</title>
        <authorList>
            <person name="Lian D.C."/>
            <person name="Zhao X.W."/>
            <person name="Wei L."/>
        </authorList>
    </citation>
    <scope>NUCLEOTIDE SEQUENCE [LARGE SCALE GENOMIC DNA]</scope>
    <source>
        <tissue evidence="1">Nenye</tissue>
    </source>
</reference>
<sequence>MPDTVRIHVRDIHWRDYDYYHTLSSFGTPINFRIWAEQQVYGGITAIHHHQVANHCVQRYYPEPGKRRIDCTVATRTVELELVDPIPGEYRVEAIMGAEIEWSGLLGMANVRIRGRNATGQNFEYYRPLSSFGTTTRFRMWAEQKVYGRFNAVESCQVANINVLQYQPEPGQRWSDCRVPRRTVEEGYVTPLREQHRMLATMYAAIEWRDVTGRWIPFHDYQWLYITSREAIEIFIRPGFHPKVIQILPV</sequence>
<accession>A0ABD2Y6H7</accession>
<proteinExistence type="predicted"/>
<organism evidence="1 2">
    <name type="scientific">Cinchona calisaya</name>
    <dbReference type="NCBI Taxonomy" id="153742"/>
    <lineage>
        <taxon>Eukaryota</taxon>
        <taxon>Viridiplantae</taxon>
        <taxon>Streptophyta</taxon>
        <taxon>Embryophyta</taxon>
        <taxon>Tracheophyta</taxon>
        <taxon>Spermatophyta</taxon>
        <taxon>Magnoliopsida</taxon>
        <taxon>eudicotyledons</taxon>
        <taxon>Gunneridae</taxon>
        <taxon>Pentapetalae</taxon>
        <taxon>asterids</taxon>
        <taxon>lamiids</taxon>
        <taxon>Gentianales</taxon>
        <taxon>Rubiaceae</taxon>
        <taxon>Cinchonoideae</taxon>
        <taxon>Cinchoneae</taxon>
        <taxon>Cinchona</taxon>
    </lineage>
</organism>
<dbReference type="Proteomes" id="UP001630127">
    <property type="component" value="Unassembled WGS sequence"/>
</dbReference>
<protein>
    <submittedName>
        <fullName evidence="1">Uncharacterized protein</fullName>
    </submittedName>
</protein>
<keyword evidence="2" id="KW-1185">Reference proteome</keyword>